<dbReference type="SUPFAM" id="SSF52540">
    <property type="entry name" value="P-loop containing nucleoside triphosphate hydrolases"/>
    <property type="match status" value="1"/>
</dbReference>
<dbReference type="RefSeq" id="WP_125126031.1">
    <property type="nucleotide sequence ID" value="NZ_RHJS01000002.1"/>
</dbReference>
<dbReference type="EMBL" id="RHJS01000002">
    <property type="protein sequence ID" value="RRK30167.1"/>
    <property type="molecule type" value="Genomic_DNA"/>
</dbReference>
<dbReference type="PANTHER" id="PTHR42939">
    <property type="entry name" value="ABC TRANSPORTER ATP-BINDING PROTEIN ALBC-RELATED"/>
    <property type="match status" value="1"/>
</dbReference>
<dbReference type="InterPro" id="IPR027417">
    <property type="entry name" value="P-loop_NTPase"/>
</dbReference>
<gene>
    <name evidence="5" type="ORF">EBB54_01315</name>
</gene>
<dbReference type="CDD" id="cd03230">
    <property type="entry name" value="ABC_DR_subfamily_A"/>
    <property type="match status" value="1"/>
</dbReference>
<keyword evidence="2" id="KW-0547">Nucleotide-binding</keyword>
<dbReference type="InterPro" id="IPR003439">
    <property type="entry name" value="ABC_transporter-like_ATP-bd"/>
</dbReference>
<dbReference type="SMART" id="SM00382">
    <property type="entry name" value="AAA"/>
    <property type="match status" value="1"/>
</dbReference>
<dbReference type="AlphaFoldDB" id="A0A426DBL0"/>
<proteinExistence type="predicted"/>
<keyword evidence="1" id="KW-0813">Transport</keyword>
<evidence type="ECO:0000256" key="3">
    <source>
        <dbReference type="ARBA" id="ARBA00022840"/>
    </source>
</evidence>
<dbReference type="Pfam" id="PF00005">
    <property type="entry name" value="ABC_tran"/>
    <property type="match status" value="1"/>
</dbReference>
<dbReference type="Gene3D" id="3.40.50.300">
    <property type="entry name" value="P-loop containing nucleotide triphosphate hydrolases"/>
    <property type="match status" value="1"/>
</dbReference>
<dbReference type="InterPro" id="IPR003593">
    <property type="entry name" value="AAA+_ATPase"/>
</dbReference>
<accession>A0A426DBL0</accession>
<evidence type="ECO:0000259" key="4">
    <source>
        <dbReference type="PROSITE" id="PS50893"/>
    </source>
</evidence>
<dbReference type="GO" id="GO:0016887">
    <property type="term" value="F:ATP hydrolysis activity"/>
    <property type="evidence" value="ECO:0007669"/>
    <property type="project" value="InterPro"/>
</dbReference>
<evidence type="ECO:0000256" key="2">
    <source>
        <dbReference type="ARBA" id="ARBA00022741"/>
    </source>
</evidence>
<dbReference type="GO" id="GO:0005524">
    <property type="term" value="F:ATP binding"/>
    <property type="evidence" value="ECO:0007669"/>
    <property type="project" value="UniProtKB-KW"/>
</dbReference>
<protein>
    <submittedName>
        <fullName evidence="5">ABC transporter ATP-binding protein</fullName>
    </submittedName>
</protein>
<dbReference type="Proteomes" id="UP000274920">
    <property type="component" value="Unassembled WGS sequence"/>
</dbReference>
<dbReference type="PANTHER" id="PTHR42939:SF1">
    <property type="entry name" value="ABC TRANSPORTER ATP-BINDING PROTEIN ALBC-RELATED"/>
    <property type="match status" value="1"/>
</dbReference>
<dbReference type="PROSITE" id="PS00211">
    <property type="entry name" value="ABC_TRANSPORTER_1"/>
    <property type="match status" value="1"/>
</dbReference>
<feature type="domain" description="ABC transporter" evidence="4">
    <location>
        <begin position="3"/>
        <end position="228"/>
    </location>
</feature>
<name>A0A426DBL0_9FIRM</name>
<reference evidence="5" key="1">
    <citation type="submission" date="2018-10" db="EMBL/GenBank/DDBJ databases">
        <title>Schaedlerella arabinophila gen. nov. sp. nov., isolated from the mouse intestinal tract and comparative analysis with the genome of the closely related altered Schaedler flora strain ASF502.</title>
        <authorList>
            <person name="Miyake S."/>
            <person name="Soh M."/>
            <person name="Seedorf H."/>
        </authorList>
    </citation>
    <scope>NUCLEOTIDE SEQUENCE [LARGE SCALE GENOMIC DNA]</scope>
    <source>
        <strain evidence="5">DSM 106076</strain>
    </source>
</reference>
<dbReference type="PROSITE" id="PS50893">
    <property type="entry name" value="ABC_TRANSPORTER_2"/>
    <property type="match status" value="1"/>
</dbReference>
<keyword evidence="6" id="KW-1185">Reference proteome</keyword>
<evidence type="ECO:0000313" key="5">
    <source>
        <dbReference type="EMBL" id="RRK30167.1"/>
    </source>
</evidence>
<evidence type="ECO:0000256" key="1">
    <source>
        <dbReference type="ARBA" id="ARBA00022448"/>
    </source>
</evidence>
<keyword evidence="3 5" id="KW-0067">ATP-binding</keyword>
<organism evidence="5 6">
    <name type="scientific">Schaedlerella arabinosiphila</name>
    <dbReference type="NCBI Taxonomy" id="2044587"/>
    <lineage>
        <taxon>Bacteria</taxon>
        <taxon>Bacillati</taxon>
        <taxon>Bacillota</taxon>
        <taxon>Clostridia</taxon>
        <taxon>Lachnospirales</taxon>
        <taxon>Lachnospiraceae</taxon>
        <taxon>Schaedlerella</taxon>
    </lineage>
</organism>
<dbReference type="InterPro" id="IPR017871">
    <property type="entry name" value="ABC_transporter-like_CS"/>
</dbReference>
<evidence type="ECO:0000313" key="6">
    <source>
        <dbReference type="Proteomes" id="UP000274920"/>
    </source>
</evidence>
<comment type="caution">
    <text evidence="5">The sequence shown here is derived from an EMBL/GenBank/DDBJ whole genome shotgun (WGS) entry which is preliminary data.</text>
</comment>
<dbReference type="InterPro" id="IPR051782">
    <property type="entry name" value="ABC_Transporter_VariousFunc"/>
</dbReference>
<sequence length="245" mass="27447">MHVKVENINFSYTELPVLQNVSFQIQSGTITGLIGSNGSGKTTMLKIMIKKLTPSSGNILVNQSPVSTLSNTNHPFAFVPDTPVYYEELTVLEHLQFVKALYPQNPLSIQGLIKQLELQKHLHKIPCALSKGNLQKLMIALALLRQYEIFLADEPFTGLDPRQLHIFKQILQKLTHQHKAILISTHLLDLAEAICGRFVFLHNGQVLAEGSKEEITAQYHVSDAVSLEELYLHLTDRCTSDTVKP</sequence>